<dbReference type="SUPFAM" id="SSF52499">
    <property type="entry name" value="Isochorismatase-like hydrolases"/>
    <property type="match status" value="1"/>
</dbReference>
<dbReference type="GO" id="GO:0016787">
    <property type="term" value="F:hydrolase activity"/>
    <property type="evidence" value="ECO:0007669"/>
    <property type="project" value="UniProtKB-KW"/>
</dbReference>
<proteinExistence type="predicted"/>
<keyword evidence="1" id="KW-0378">Hydrolase</keyword>
<dbReference type="InterPro" id="IPR036380">
    <property type="entry name" value="Isochorismatase-like_sf"/>
</dbReference>
<dbReference type="EMBL" id="FPBD01000002">
    <property type="protein sequence ID" value="SFT69019.1"/>
    <property type="molecule type" value="Genomic_DNA"/>
</dbReference>
<evidence type="ECO:0000313" key="3">
    <source>
        <dbReference type="EMBL" id="SFT69019.1"/>
    </source>
</evidence>
<dbReference type="AlphaFoldDB" id="A0A1I7A276"/>
<sequence>MSVWSAVGLVVLVLVVGLGYTAQRLMRLQGPIQGEVIDKTRRDQVALLVLDMQEDFTQNTKARQWPASFVEERIERINRLAAEAQARGEAVITTRLIYKGSYTNFLIGWLGEGLGTKGSDGLALDKRLSFQPDADIVKSVGDAFASEELVAFLRQHNVGRLKIAGLDGCYCVKSTALGALGRGYEVELVEDAVLSIDPKAWEGCRTELVEKGVQLVKHAELAKVH</sequence>
<name>A0A1I7A276_9HYPH</name>
<accession>A0A1I7A276</accession>
<dbReference type="Pfam" id="PF00857">
    <property type="entry name" value="Isochorismatase"/>
    <property type="match status" value="1"/>
</dbReference>
<dbReference type="CDD" id="cd00431">
    <property type="entry name" value="cysteine_hydrolases"/>
    <property type="match status" value="1"/>
</dbReference>
<protein>
    <submittedName>
        <fullName evidence="3">Nicotinamidase-related amidase</fullName>
    </submittedName>
</protein>
<feature type="domain" description="Isochorismatase-like" evidence="2">
    <location>
        <begin position="46"/>
        <end position="218"/>
    </location>
</feature>
<reference evidence="4" key="1">
    <citation type="submission" date="2016-10" db="EMBL/GenBank/DDBJ databases">
        <authorList>
            <person name="Varghese N."/>
            <person name="Submissions S."/>
        </authorList>
    </citation>
    <scope>NUCLEOTIDE SEQUENCE [LARGE SCALE GENOMIC DNA]</scope>
    <source>
        <strain evidence="4">DSM 17465</strain>
    </source>
</reference>
<dbReference type="RefSeq" id="WP_054784816.1">
    <property type="nucleotide sequence ID" value="NZ_FPBD01000002.1"/>
</dbReference>
<evidence type="ECO:0000256" key="1">
    <source>
        <dbReference type="ARBA" id="ARBA00022801"/>
    </source>
</evidence>
<organism evidence="3 4">
    <name type="scientific">Pseudovibrio denitrificans</name>
    <dbReference type="NCBI Taxonomy" id="258256"/>
    <lineage>
        <taxon>Bacteria</taxon>
        <taxon>Pseudomonadati</taxon>
        <taxon>Pseudomonadota</taxon>
        <taxon>Alphaproteobacteria</taxon>
        <taxon>Hyphomicrobiales</taxon>
        <taxon>Stappiaceae</taxon>
        <taxon>Pseudovibrio</taxon>
    </lineage>
</organism>
<dbReference type="PANTHER" id="PTHR43540">
    <property type="entry name" value="PEROXYUREIDOACRYLATE/UREIDOACRYLATE AMIDOHYDROLASE-RELATED"/>
    <property type="match status" value="1"/>
</dbReference>
<dbReference type="Gene3D" id="3.40.50.850">
    <property type="entry name" value="Isochorismatase-like"/>
    <property type="match status" value="1"/>
</dbReference>
<gene>
    <name evidence="3" type="ORF">SAMN05444141_102816</name>
</gene>
<dbReference type="InterPro" id="IPR050272">
    <property type="entry name" value="Isochorismatase-like_hydrls"/>
</dbReference>
<dbReference type="Proteomes" id="UP000183371">
    <property type="component" value="Unassembled WGS sequence"/>
</dbReference>
<dbReference type="InterPro" id="IPR000868">
    <property type="entry name" value="Isochorismatase-like_dom"/>
</dbReference>
<evidence type="ECO:0000313" key="4">
    <source>
        <dbReference type="Proteomes" id="UP000183371"/>
    </source>
</evidence>
<keyword evidence="4" id="KW-1185">Reference proteome</keyword>
<evidence type="ECO:0000259" key="2">
    <source>
        <dbReference type="Pfam" id="PF00857"/>
    </source>
</evidence>